<feature type="transmembrane region" description="Helical" evidence="1">
    <location>
        <begin position="117"/>
        <end position="139"/>
    </location>
</feature>
<evidence type="ECO:0000313" key="2">
    <source>
        <dbReference type="EMBL" id="KZT66601.1"/>
    </source>
</evidence>
<reference evidence="2 3" key="1">
    <citation type="journal article" date="2016" name="Mol. Biol. Evol.">
        <title>Comparative Genomics of Early-Diverging Mushroom-Forming Fungi Provides Insights into the Origins of Lignocellulose Decay Capabilities.</title>
        <authorList>
            <person name="Nagy L.G."/>
            <person name="Riley R."/>
            <person name="Tritt A."/>
            <person name="Adam C."/>
            <person name="Daum C."/>
            <person name="Floudas D."/>
            <person name="Sun H."/>
            <person name="Yadav J.S."/>
            <person name="Pangilinan J."/>
            <person name="Larsson K.H."/>
            <person name="Matsuura K."/>
            <person name="Barry K."/>
            <person name="Labutti K."/>
            <person name="Kuo R."/>
            <person name="Ohm R.A."/>
            <person name="Bhattacharya S.S."/>
            <person name="Shirouzu T."/>
            <person name="Yoshinaga Y."/>
            <person name="Martin F.M."/>
            <person name="Grigoriev I.V."/>
            <person name="Hibbett D.S."/>
        </authorList>
    </citation>
    <scope>NUCLEOTIDE SEQUENCE [LARGE SCALE GENOMIC DNA]</scope>
    <source>
        <strain evidence="2 3">L-15889</strain>
    </source>
</reference>
<feature type="transmembrane region" description="Helical" evidence="1">
    <location>
        <begin position="45"/>
        <end position="65"/>
    </location>
</feature>
<feature type="transmembrane region" description="Helical" evidence="1">
    <location>
        <begin position="77"/>
        <end position="97"/>
    </location>
</feature>
<feature type="transmembrane region" description="Helical" evidence="1">
    <location>
        <begin position="160"/>
        <end position="180"/>
    </location>
</feature>
<dbReference type="EMBL" id="KV429086">
    <property type="protein sequence ID" value="KZT66601.1"/>
    <property type="molecule type" value="Genomic_DNA"/>
</dbReference>
<evidence type="ECO:0000313" key="3">
    <source>
        <dbReference type="Proteomes" id="UP000076727"/>
    </source>
</evidence>
<feature type="transmembrane region" description="Helical" evidence="1">
    <location>
        <begin position="5"/>
        <end position="25"/>
    </location>
</feature>
<proteinExistence type="predicted"/>
<gene>
    <name evidence="2" type="ORF">DAEQUDRAFT_674657</name>
</gene>
<dbReference type="AlphaFoldDB" id="A0A165N739"/>
<protein>
    <submittedName>
        <fullName evidence="2">Uncharacterized protein</fullName>
    </submittedName>
</protein>
<keyword evidence="1" id="KW-0472">Membrane</keyword>
<dbReference type="OrthoDB" id="2790605at2759"/>
<organism evidence="2 3">
    <name type="scientific">Daedalea quercina L-15889</name>
    <dbReference type="NCBI Taxonomy" id="1314783"/>
    <lineage>
        <taxon>Eukaryota</taxon>
        <taxon>Fungi</taxon>
        <taxon>Dikarya</taxon>
        <taxon>Basidiomycota</taxon>
        <taxon>Agaricomycotina</taxon>
        <taxon>Agaricomycetes</taxon>
        <taxon>Polyporales</taxon>
        <taxon>Fomitopsis</taxon>
    </lineage>
</organism>
<name>A0A165N739_9APHY</name>
<evidence type="ECO:0000256" key="1">
    <source>
        <dbReference type="SAM" id="Phobius"/>
    </source>
</evidence>
<keyword evidence="3" id="KW-1185">Reference proteome</keyword>
<keyword evidence="1" id="KW-1133">Transmembrane helix</keyword>
<accession>A0A165N739</accession>
<keyword evidence="1" id="KW-0812">Transmembrane</keyword>
<dbReference type="Proteomes" id="UP000076727">
    <property type="component" value="Unassembled WGS sequence"/>
</dbReference>
<sequence length="266" mass="29468">MAGVLWVMALVYEICSIEFTINAWIMGEGGSGTSFDYFIDNQGTGLTVAAAVAAFISTFLADGFLCIRCSALWSKRWVTIPLVLFTLATYAFDFVQMYWVASTNDESLWVIPWNDVFIIPVALAQSLHIIFTVLLVLRFTTVQRESEERIRLKGMAVESALVYGLISVIFLATYCAQGLAANAFLPMLVQIQGIAIDLIIARWESTQHATVAEPAAPTKMLLPAPAHVPSETSSISDKEKLTLTMMTSKWHQELDKKEHASPEYCV</sequence>